<dbReference type="InterPro" id="IPR027417">
    <property type="entry name" value="P-loop_NTPase"/>
</dbReference>
<evidence type="ECO:0000256" key="3">
    <source>
        <dbReference type="ARBA" id="ARBA00022741"/>
    </source>
</evidence>
<accession>A0A0L6JS48</accession>
<dbReference type="PROSITE" id="PS00211">
    <property type="entry name" value="ABC_TRANSPORTER_1"/>
    <property type="match status" value="1"/>
</dbReference>
<comment type="caution">
    <text evidence="6">The sequence shown here is derived from an EMBL/GenBank/DDBJ whole genome shotgun (WGS) entry which is preliminary data.</text>
</comment>
<dbReference type="InterPro" id="IPR050763">
    <property type="entry name" value="ABC_transporter_ATP-binding"/>
</dbReference>
<organism evidence="6 7">
    <name type="scientific">Pseudobacteroides cellulosolvens ATCC 35603 = DSM 2933</name>
    <dbReference type="NCBI Taxonomy" id="398512"/>
    <lineage>
        <taxon>Bacteria</taxon>
        <taxon>Bacillati</taxon>
        <taxon>Bacillota</taxon>
        <taxon>Clostridia</taxon>
        <taxon>Eubacteriales</taxon>
        <taxon>Oscillospiraceae</taxon>
        <taxon>Pseudobacteroides</taxon>
    </lineage>
</organism>
<dbReference type="PANTHER" id="PTHR42711">
    <property type="entry name" value="ABC TRANSPORTER ATP-BINDING PROTEIN"/>
    <property type="match status" value="1"/>
</dbReference>
<evidence type="ECO:0000313" key="6">
    <source>
        <dbReference type="EMBL" id="KNY28554.1"/>
    </source>
</evidence>
<dbReference type="PROSITE" id="PS50893">
    <property type="entry name" value="ABC_TRANSPORTER_2"/>
    <property type="match status" value="1"/>
</dbReference>
<sequence>MLATMLKPTSGTAMINGMDINKDPQAVRFQIGILFGGETGLYDRLTVYENIAYFAELNDMERGRIKARIAEMARTFGMEEFMNKRAGKLSKGMKQKAAFGRAIVHDPQIMFFDEPTSGLDVSAARNVHDFIMDCKKAGKTILFSSHTMSEVEKLCDRIGIIHKGKLVDTGTIDELKAKYNNSSLEEIFIHLVGGGKFTC</sequence>
<dbReference type="InterPro" id="IPR003439">
    <property type="entry name" value="ABC_transporter-like_ATP-bd"/>
</dbReference>
<comment type="similarity">
    <text evidence="1">Belongs to the ABC transporter superfamily.</text>
</comment>
<dbReference type="InterPro" id="IPR017871">
    <property type="entry name" value="ABC_transporter-like_CS"/>
</dbReference>
<dbReference type="PANTHER" id="PTHR42711:SF5">
    <property type="entry name" value="ABC TRANSPORTER ATP-BINDING PROTEIN NATA"/>
    <property type="match status" value="1"/>
</dbReference>
<dbReference type="PATRIC" id="fig|398512.5.peg.4008"/>
<name>A0A0L6JS48_9FIRM</name>
<dbReference type="AlphaFoldDB" id="A0A0L6JS48"/>
<dbReference type="GO" id="GO:0016887">
    <property type="term" value="F:ATP hydrolysis activity"/>
    <property type="evidence" value="ECO:0007669"/>
    <property type="project" value="InterPro"/>
</dbReference>
<feature type="domain" description="ABC transporter" evidence="5">
    <location>
        <begin position="1"/>
        <end position="188"/>
    </location>
</feature>
<dbReference type="Pfam" id="PF00005">
    <property type="entry name" value="ABC_tran"/>
    <property type="match status" value="1"/>
</dbReference>
<evidence type="ECO:0000313" key="7">
    <source>
        <dbReference type="Proteomes" id="UP000036923"/>
    </source>
</evidence>
<dbReference type="STRING" id="398512.Bccel_3828"/>
<protein>
    <submittedName>
        <fullName evidence="6">ABC transporter related protein</fullName>
    </submittedName>
</protein>
<dbReference type="Proteomes" id="UP000036923">
    <property type="component" value="Unassembled WGS sequence"/>
</dbReference>
<evidence type="ECO:0000256" key="4">
    <source>
        <dbReference type="ARBA" id="ARBA00022840"/>
    </source>
</evidence>
<evidence type="ECO:0000259" key="5">
    <source>
        <dbReference type="PROSITE" id="PS50893"/>
    </source>
</evidence>
<gene>
    <name evidence="6" type="ORF">Bccel_3828</name>
</gene>
<dbReference type="GO" id="GO:0005524">
    <property type="term" value="F:ATP binding"/>
    <property type="evidence" value="ECO:0007669"/>
    <property type="project" value="UniProtKB-KW"/>
</dbReference>
<dbReference type="EMBL" id="LGTC01000001">
    <property type="protein sequence ID" value="KNY28554.1"/>
    <property type="molecule type" value="Genomic_DNA"/>
</dbReference>
<dbReference type="eggNOG" id="COG4555">
    <property type="taxonomic scope" value="Bacteria"/>
</dbReference>
<proteinExistence type="inferred from homology"/>
<evidence type="ECO:0000256" key="1">
    <source>
        <dbReference type="ARBA" id="ARBA00005417"/>
    </source>
</evidence>
<dbReference type="Gene3D" id="3.40.50.300">
    <property type="entry name" value="P-loop containing nucleotide triphosphate hydrolases"/>
    <property type="match status" value="1"/>
</dbReference>
<keyword evidence="7" id="KW-1185">Reference proteome</keyword>
<keyword evidence="3" id="KW-0547">Nucleotide-binding</keyword>
<keyword evidence="2" id="KW-0813">Transport</keyword>
<dbReference type="SUPFAM" id="SSF52540">
    <property type="entry name" value="P-loop containing nucleoside triphosphate hydrolases"/>
    <property type="match status" value="1"/>
</dbReference>
<evidence type="ECO:0000256" key="2">
    <source>
        <dbReference type="ARBA" id="ARBA00022448"/>
    </source>
</evidence>
<keyword evidence="4" id="KW-0067">ATP-binding</keyword>
<reference evidence="7" key="1">
    <citation type="submission" date="2015-07" db="EMBL/GenBank/DDBJ databases">
        <title>Near-Complete Genome Sequence of the Cellulolytic Bacterium Bacteroides (Pseudobacteroides) cellulosolvens ATCC 35603.</title>
        <authorList>
            <person name="Dassa B."/>
            <person name="Utturkar S.M."/>
            <person name="Klingeman D.M."/>
            <person name="Hurt R.A."/>
            <person name="Keller M."/>
            <person name="Xu J."/>
            <person name="Reddy Y.H.K."/>
            <person name="Borovok I."/>
            <person name="Grinberg I.R."/>
            <person name="Lamed R."/>
            <person name="Zhivin O."/>
            <person name="Bayer E.A."/>
            <person name="Brown S.D."/>
        </authorList>
    </citation>
    <scope>NUCLEOTIDE SEQUENCE [LARGE SCALE GENOMIC DNA]</scope>
    <source>
        <strain evidence="7">DSM 2933</strain>
    </source>
</reference>